<sequence length="142" mass="14866">MAKFLDLRTSQNASYSNSIAQTITVANAPQLFGRIGLGTVGAGPNIRVLLQGAVTLQLPLLPAVTTITIQVVRGTSPNSPLVYSASENMNLNILGPQTFAFNALDFNPPADIQQTYSAYISVSLVGVVRVGPESFSGVAVSD</sequence>
<accession>A0A160IJX9</accession>
<gene>
    <name evidence="1" type="ORF">ABE65_006020</name>
</gene>
<dbReference type="KEGG" id="fpn:ABE65_006020"/>
<dbReference type="Proteomes" id="UP000076623">
    <property type="component" value="Chromosome"/>
</dbReference>
<name>A0A160IJX9_9BACL</name>
<dbReference type="AlphaFoldDB" id="A0A160IJX9"/>
<dbReference type="OrthoDB" id="2641610at2"/>
<organism evidence="1 2">
    <name type="scientific">Fictibacillus phosphorivorans</name>
    <dbReference type="NCBI Taxonomy" id="1221500"/>
    <lineage>
        <taxon>Bacteria</taxon>
        <taxon>Bacillati</taxon>
        <taxon>Bacillota</taxon>
        <taxon>Bacilli</taxon>
        <taxon>Bacillales</taxon>
        <taxon>Fictibacillaceae</taxon>
        <taxon>Fictibacillus</taxon>
    </lineage>
</organism>
<protein>
    <submittedName>
        <fullName evidence="1">Uncharacterized protein</fullName>
    </submittedName>
</protein>
<evidence type="ECO:0000313" key="2">
    <source>
        <dbReference type="Proteomes" id="UP000076623"/>
    </source>
</evidence>
<evidence type="ECO:0000313" key="1">
    <source>
        <dbReference type="EMBL" id="ANC76383.1"/>
    </source>
</evidence>
<proteinExistence type="predicted"/>
<keyword evidence="2" id="KW-1185">Reference proteome</keyword>
<reference evidence="1 2" key="1">
    <citation type="submission" date="2016-04" db="EMBL/GenBank/DDBJ databases">
        <title>Complete genome sequence of Fictibacillus phosphorivorans G25-29, a strain toxic to nematodes.</title>
        <authorList>
            <person name="Zheng Z."/>
        </authorList>
    </citation>
    <scope>NUCLEOTIDE SEQUENCE [LARGE SCALE GENOMIC DNA]</scope>
    <source>
        <strain evidence="1 2">G25-29</strain>
    </source>
</reference>
<dbReference type="EMBL" id="CP015378">
    <property type="protein sequence ID" value="ANC76383.1"/>
    <property type="molecule type" value="Genomic_DNA"/>
</dbReference>
<dbReference type="RefSeq" id="WP_066392405.1">
    <property type="nucleotide sequence ID" value="NZ_CP015378.1"/>
</dbReference>
<dbReference type="STRING" id="1221500.ABE65_006020"/>